<feature type="transmembrane region" description="Helical" evidence="7">
    <location>
        <begin position="194"/>
        <end position="214"/>
    </location>
</feature>
<feature type="transmembrane region" description="Helical" evidence="7">
    <location>
        <begin position="408"/>
        <end position="427"/>
    </location>
</feature>
<dbReference type="EMBL" id="AP028679">
    <property type="protein sequence ID" value="BEQ17116.1"/>
    <property type="molecule type" value="Genomic_DNA"/>
</dbReference>
<feature type="transmembrane region" description="Helical" evidence="7">
    <location>
        <begin position="94"/>
        <end position="123"/>
    </location>
</feature>
<comment type="similarity">
    <text evidence="2">Belongs to the nucleobase:cation symporter-2 (NCS2) (TC 2.A.40) family.</text>
</comment>
<dbReference type="KEGG" id="dmp:FAK_41820"/>
<dbReference type="Proteomes" id="UP001366166">
    <property type="component" value="Chromosome"/>
</dbReference>
<proteinExistence type="inferred from homology"/>
<feature type="transmembrane region" description="Helical" evidence="7">
    <location>
        <begin position="349"/>
        <end position="370"/>
    </location>
</feature>
<feature type="transmembrane region" description="Helical" evidence="7">
    <location>
        <begin position="322"/>
        <end position="342"/>
    </location>
</feature>
<name>A0AAU9EJ25_9BACT</name>
<feature type="transmembrane region" description="Helical" evidence="7">
    <location>
        <begin position="135"/>
        <end position="153"/>
    </location>
</feature>
<evidence type="ECO:0000256" key="3">
    <source>
        <dbReference type="ARBA" id="ARBA00022448"/>
    </source>
</evidence>
<keyword evidence="5 7" id="KW-1133">Transmembrane helix</keyword>
<dbReference type="GO" id="GO:0042907">
    <property type="term" value="F:xanthine transmembrane transporter activity"/>
    <property type="evidence" value="ECO:0007669"/>
    <property type="project" value="TreeGrafter"/>
</dbReference>
<keyword evidence="3" id="KW-0813">Transport</keyword>
<sequence length="445" mass="45479">MPECEPQTSALEILYPLDRWPPLGATLVLAAQWLVILVPGVLVLGDVVGQAWGLDGPAREAYMQRLLLVTAAAQAAQILWGHKLPGQVGPSAVLIVGTLATIASGEAAVAGAVVVGAGLTALAGVSGLAARLGRLYTPTVLSCTLLLVAMSLTPTMGKLLYTPAAGARGLSGGFLFGLGLVLVMLLAQYRLKGLWSSAVLLMGLFLGSLAYYALGLEPWPAWPGGGLGGLPRLFPVGLEFNPGVIAAFVLCYLALISNELATIESTGRLIKAPGMDGRANRGVAVSGLGGVMAGLMGSLGPVTYSVSPAVVVSTKSASRYTLLPMAAAVAALALWPGGLAVFGLVPNPVVGAVLVTLMAQSVYAALHLLLEGGRTPTWASGATVGMALIAGVIVSFMPEAARQALHPLARPILGNGFVMGLVVALLLEHVFFRKHKGAEAPASRL</sequence>
<dbReference type="InterPro" id="IPR006043">
    <property type="entry name" value="NCS2"/>
</dbReference>
<feature type="transmembrane region" description="Helical" evidence="7">
    <location>
        <begin position="376"/>
        <end position="396"/>
    </location>
</feature>
<dbReference type="Pfam" id="PF00860">
    <property type="entry name" value="Xan_ur_permease"/>
    <property type="match status" value="1"/>
</dbReference>
<dbReference type="RefSeq" id="WP_338603923.1">
    <property type="nucleotide sequence ID" value="NZ_AP028679.1"/>
</dbReference>
<evidence type="ECO:0000256" key="1">
    <source>
        <dbReference type="ARBA" id="ARBA00004141"/>
    </source>
</evidence>
<comment type="subcellular location">
    <subcellularLocation>
        <location evidence="1">Membrane</location>
        <topology evidence="1">Multi-pass membrane protein</topology>
    </subcellularLocation>
</comment>
<feature type="transmembrane region" description="Helical" evidence="7">
    <location>
        <begin position="66"/>
        <end position="82"/>
    </location>
</feature>
<feature type="transmembrane region" description="Helical" evidence="7">
    <location>
        <begin position="23"/>
        <end position="45"/>
    </location>
</feature>
<evidence type="ECO:0000313" key="9">
    <source>
        <dbReference type="Proteomes" id="UP001366166"/>
    </source>
</evidence>
<evidence type="ECO:0000256" key="7">
    <source>
        <dbReference type="SAM" id="Phobius"/>
    </source>
</evidence>
<reference evidence="9" key="1">
    <citation type="journal article" date="2023" name="Arch. Microbiol.">
        <title>Desulfoferula mesophilus gen. nov. sp. nov., a mesophilic sulfate-reducing bacterium isolated from a brackish lake sediment.</title>
        <authorList>
            <person name="Watanabe T."/>
            <person name="Yabe T."/>
            <person name="Tsuji J.M."/>
            <person name="Fukui M."/>
        </authorList>
    </citation>
    <scope>NUCLEOTIDE SEQUENCE [LARGE SCALE GENOMIC DNA]</scope>
    <source>
        <strain evidence="9">12FAK</strain>
    </source>
</reference>
<keyword evidence="4 7" id="KW-0812">Transmembrane</keyword>
<evidence type="ECO:0000256" key="2">
    <source>
        <dbReference type="ARBA" id="ARBA00008821"/>
    </source>
</evidence>
<gene>
    <name evidence="8" type="ORF">FAK_41820</name>
</gene>
<organism evidence="8 9">
    <name type="scientific">Desulfoferula mesophila</name>
    <dbReference type="NCBI Taxonomy" id="3058419"/>
    <lineage>
        <taxon>Bacteria</taxon>
        <taxon>Pseudomonadati</taxon>
        <taxon>Thermodesulfobacteriota</taxon>
        <taxon>Desulfarculia</taxon>
        <taxon>Desulfarculales</taxon>
        <taxon>Desulfarculaceae</taxon>
        <taxon>Desulfoferula</taxon>
    </lineage>
</organism>
<evidence type="ECO:0000256" key="6">
    <source>
        <dbReference type="ARBA" id="ARBA00023136"/>
    </source>
</evidence>
<feature type="transmembrane region" description="Helical" evidence="7">
    <location>
        <begin position="282"/>
        <end position="302"/>
    </location>
</feature>
<feature type="transmembrane region" description="Helical" evidence="7">
    <location>
        <begin position="240"/>
        <end position="261"/>
    </location>
</feature>
<dbReference type="AlphaFoldDB" id="A0AAU9EJ25"/>
<dbReference type="NCBIfam" id="NF037981">
    <property type="entry name" value="NCS2_1"/>
    <property type="match status" value="1"/>
</dbReference>
<evidence type="ECO:0000256" key="5">
    <source>
        <dbReference type="ARBA" id="ARBA00022989"/>
    </source>
</evidence>
<dbReference type="PANTHER" id="PTHR42810:SF1">
    <property type="entry name" value="PURINE PERMEASE YWDJ-RELATED"/>
    <property type="match status" value="1"/>
</dbReference>
<dbReference type="GO" id="GO:0005886">
    <property type="term" value="C:plasma membrane"/>
    <property type="evidence" value="ECO:0007669"/>
    <property type="project" value="TreeGrafter"/>
</dbReference>
<dbReference type="PANTHER" id="PTHR42810">
    <property type="entry name" value="PURINE PERMEASE C1399.01C-RELATED"/>
    <property type="match status" value="1"/>
</dbReference>
<feature type="transmembrane region" description="Helical" evidence="7">
    <location>
        <begin position="165"/>
        <end position="187"/>
    </location>
</feature>
<keyword evidence="9" id="KW-1185">Reference proteome</keyword>
<protein>
    <submittedName>
        <fullName evidence="8">Xanthine permease</fullName>
    </submittedName>
</protein>
<keyword evidence="6 7" id="KW-0472">Membrane</keyword>
<evidence type="ECO:0000313" key="8">
    <source>
        <dbReference type="EMBL" id="BEQ17116.1"/>
    </source>
</evidence>
<accession>A0AAU9EJ25</accession>
<evidence type="ECO:0000256" key="4">
    <source>
        <dbReference type="ARBA" id="ARBA00022692"/>
    </source>
</evidence>